<dbReference type="EMBL" id="VBPA01000387">
    <property type="protein sequence ID" value="TMQ68757.1"/>
    <property type="molecule type" value="Genomic_DNA"/>
</dbReference>
<gene>
    <name evidence="4" type="ORF">E6K80_13875</name>
</gene>
<dbReference type="Pfam" id="PF13145">
    <property type="entry name" value="Rotamase_2"/>
    <property type="match status" value="1"/>
</dbReference>
<accession>A0A538TYM8</accession>
<feature type="domain" description="PpiC" evidence="3">
    <location>
        <begin position="5"/>
        <end position="37"/>
    </location>
</feature>
<dbReference type="Gene3D" id="1.25.40.10">
    <property type="entry name" value="Tetratricopeptide repeat domain"/>
    <property type="match status" value="1"/>
</dbReference>
<evidence type="ECO:0000256" key="1">
    <source>
        <dbReference type="PROSITE-ProRule" id="PRU00278"/>
    </source>
</evidence>
<dbReference type="Gene3D" id="3.10.50.40">
    <property type="match status" value="1"/>
</dbReference>
<evidence type="ECO:0000313" key="4">
    <source>
        <dbReference type="EMBL" id="TMQ68757.1"/>
    </source>
</evidence>
<sequence length="237" mass="25944">SIGAQPELAEAAFKLEAGQIGGPYKTDRGWHILKVESVKQETTRPFDQVKQIISRQLNSQRTQDYYKQRLDAARKSLGVKPDSAAIKGFISQKKTAREQFNEAQTLNAPQARIDAYESLLREYPDSEVSPQAQFMVGFINSEELKDYDAAERAFRELLRRWPKAELAASAKWMIEHMRSDEAPAFINLDSDSLSADSAAAGAGKGEAAKVKTSKPGDAAKTTPGGATKARKGTAGKP</sequence>
<evidence type="ECO:0000259" key="3">
    <source>
        <dbReference type="PROSITE" id="PS50198"/>
    </source>
</evidence>
<protein>
    <submittedName>
        <fullName evidence="4">Tetratricopeptide repeat protein</fullName>
    </submittedName>
</protein>
<dbReference type="SUPFAM" id="SSF54534">
    <property type="entry name" value="FKBP-like"/>
    <property type="match status" value="1"/>
</dbReference>
<comment type="caution">
    <text evidence="4">The sequence shown here is derived from an EMBL/GenBank/DDBJ whole genome shotgun (WGS) entry which is preliminary data.</text>
</comment>
<proteinExistence type="predicted"/>
<evidence type="ECO:0000313" key="5">
    <source>
        <dbReference type="Proteomes" id="UP000319836"/>
    </source>
</evidence>
<feature type="non-terminal residue" evidence="4">
    <location>
        <position position="1"/>
    </location>
</feature>
<dbReference type="PROSITE" id="PS50198">
    <property type="entry name" value="PPIC_PPIASE_2"/>
    <property type="match status" value="1"/>
</dbReference>
<dbReference type="InterPro" id="IPR011990">
    <property type="entry name" value="TPR-like_helical_dom_sf"/>
</dbReference>
<organism evidence="4 5">
    <name type="scientific">Eiseniibacteriota bacterium</name>
    <dbReference type="NCBI Taxonomy" id="2212470"/>
    <lineage>
        <taxon>Bacteria</taxon>
        <taxon>Candidatus Eiseniibacteriota</taxon>
    </lineage>
</organism>
<dbReference type="PANTHER" id="PTHR47245:SF2">
    <property type="entry name" value="PEPTIDYL-PROLYL CIS-TRANS ISOMERASE HP_0175-RELATED"/>
    <property type="match status" value="1"/>
</dbReference>
<dbReference type="PANTHER" id="PTHR47245">
    <property type="entry name" value="PEPTIDYLPROLYL ISOMERASE"/>
    <property type="match status" value="1"/>
</dbReference>
<dbReference type="AlphaFoldDB" id="A0A538TYM8"/>
<feature type="region of interest" description="Disordered" evidence="2">
    <location>
        <begin position="196"/>
        <end position="237"/>
    </location>
</feature>
<name>A0A538TYM8_UNCEI</name>
<dbReference type="InterPro" id="IPR046357">
    <property type="entry name" value="PPIase_dom_sf"/>
</dbReference>
<feature type="compositionally biased region" description="Basic residues" evidence="2">
    <location>
        <begin position="228"/>
        <end position="237"/>
    </location>
</feature>
<evidence type="ECO:0000256" key="2">
    <source>
        <dbReference type="SAM" id="MobiDB-lite"/>
    </source>
</evidence>
<keyword evidence="1" id="KW-0413">Isomerase</keyword>
<dbReference type="InterPro" id="IPR050245">
    <property type="entry name" value="PrsA_foldase"/>
</dbReference>
<feature type="compositionally biased region" description="Low complexity" evidence="2">
    <location>
        <begin position="215"/>
        <end position="227"/>
    </location>
</feature>
<dbReference type="InterPro" id="IPR000297">
    <property type="entry name" value="PPIase_PpiC"/>
</dbReference>
<dbReference type="Proteomes" id="UP000319836">
    <property type="component" value="Unassembled WGS sequence"/>
</dbReference>
<keyword evidence="1" id="KW-0697">Rotamase</keyword>
<dbReference type="GO" id="GO:0003755">
    <property type="term" value="F:peptidyl-prolyl cis-trans isomerase activity"/>
    <property type="evidence" value="ECO:0007669"/>
    <property type="project" value="UniProtKB-KW"/>
</dbReference>
<reference evidence="4 5" key="1">
    <citation type="journal article" date="2019" name="Nat. Microbiol.">
        <title>Mediterranean grassland soil C-N compound turnover is dependent on rainfall and depth, and is mediated by genomically divergent microorganisms.</title>
        <authorList>
            <person name="Diamond S."/>
            <person name="Andeer P.F."/>
            <person name="Li Z."/>
            <person name="Crits-Christoph A."/>
            <person name="Burstein D."/>
            <person name="Anantharaman K."/>
            <person name="Lane K.R."/>
            <person name="Thomas B.C."/>
            <person name="Pan C."/>
            <person name="Northen T.R."/>
            <person name="Banfield J.F."/>
        </authorList>
    </citation>
    <scope>NUCLEOTIDE SEQUENCE [LARGE SCALE GENOMIC DNA]</scope>
    <source>
        <strain evidence="4">WS_10</strain>
    </source>
</reference>